<evidence type="ECO:0000313" key="10">
    <source>
        <dbReference type="EMBL" id="OGZ45306.1"/>
    </source>
</evidence>
<sequence length="74" mass="7830">MQQILTYSHIVVSVLLAAAVLLQQKGAGLSAAFGGNSGGFYRTKRGFEKALFIGTIVLGALFIIIGGASIYFHR</sequence>
<keyword evidence="8 9" id="KW-0472">Membrane</keyword>
<keyword evidence="7 9" id="KW-0811">Translocation</keyword>
<evidence type="ECO:0000256" key="4">
    <source>
        <dbReference type="ARBA" id="ARBA00022692"/>
    </source>
</evidence>
<dbReference type="GO" id="GO:0005886">
    <property type="term" value="C:plasma membrane"/>
    <property type="evidence" value="ECO:0007669"/>
    <property type="project" value="UniProtKB-SubCell"/>
</dbReference>
<dbReference type="InterPro" id="IPR004692">
    <property type="entry name" value="SecG"/>
</dbReference>
<keyword evidence="4 9" id="KW-0812">Transmembrane</keyword>
<dbReference type="GO" id="GO:0015450">
    <property type="term" value="F:protein-transporting ATPase activity"/>
    <property type="evidence" value="ECO:0007669"/>
    <property type="project" value="UniProtKB-UniRule"/>
</dbReference>
<dbReference type="Pfam" id="PF03840">
    <property type="entry name" value="SecG"/>
    <property type="match status" value="1"/>
</dbReference>
<evidence type="ECO:0000256" key="2">
    <source>
        <dbReference type="ARBA" id="ARBA00008445"/>
    </source>
</evidence>
<name>A0A1G2G4W5_9BACT</name>
<dbReference type="GO" id="GO:0009306">
    <property type="term" value="P:protein secretion"/>
    <property type="evidence" value="ECO:0007669"/>
    <property type="project" value="UniProtKB-UniRule"/>
</dbReference>
<evidence type="ECO:0000256" key="5">
    <source>
        <dbReference type="ARBA" id="ARBA00022927"/>
    </source>
</evidence>
<reference evidence="10 11" key="1">
    <citation type="journal article" date="2016" name="Nat. Commun.">
        <title>Thousands of microbial genomes shed light on interconnected biogeochemical processes in an aquifer system.</title>
        <authorList>
            <person name="Anantharaman K."/>
            <person name="Brown C.T."/>
            <person name="Hug L.A."/>
            <person name="Sharon I."/>
            <person name="Castelle C.J."/>
            <person name="Probst A.J."/>
            <person name="Thomas B.C."/>
            <person name="Singh A."/>
            <person name="Wilkins M.J."/>
            <person name="Karaoz U."/>
            <person name="Brodie E.L."/>
            <person name="Williams K.H."/>
            <person name="Hubbard S.S."/>
            <person name="Banfield J.F."/>
        </authorList>
    </citation>
    <scope>NUCLEOTIDE SEQUENCE [LARGE SCALE GENOMIC DNA]</scope>
</reference>
<proteinExistence type="inferred from homology"/>
<organism evidence="10 11">
    <name type="scientific">Candidatus Ryanbacteria bacterium RIFCSPHIGHO2_01_FULL_48_27</name>
    <dbReference type="NCBI Taxonomy" id="1802115"/>
    <lineage>
        <taxon>Bacteria</taxon>
        <taxon>Candidatus Ryaniibacteriota</taxon>
    </lineage>
</organism>
<dbReference type="NCBIfam" id="TIGR00810">
    <property type="entry name" value="secG"/>
    <property type="match status" value="1"/>
</dbReference>
<comment type="caution">
    <text evidence="9">Lacks conserved residue(s) required for the propagation of feature annotation.</text>
</comment>
<comment type="function">
    <text evidence="9">Involved in protein export. Participates in an early event of protein translocation.</text>
</comment>
<accession>A0A1G2G4W5</accession>
<keyword evidence="3 9" id="KW-0813">Transport</keyword>
<dbReference type="EMBL" id="MHNL01000007">
    <property type="protein sequence ID" value="OGZ45306.1"/>
    <property type="molecule type" value="Genomic_DNA"/>
</dbReference>
<dbReference type="Proteomes" id="UP000177785">
    <property type="component" value="Unassembled WGS sequence"/>
</dbReference>
<gene>
    <name evidence="10" type="ORF">A2756_01100</name>
</gene>
<dbReference type="AlphaFoldDB" id="A0A1G2G4W5"/>
<evidence type="ECO:0000313" key="11">
    <source>
        <dbReference type="Proteomes" id="UP000177785"/>
    </source>
</evidence>
<comment type="subcellular location">
    <subcellularLocation>
        <location evidence="9">Cell membrane</location>
        <topology evidence="9">Multi-pass membrane protein</topology>
    </subcellularLocation>
    <subcellularLocation>
        <location evidence="1">Membrane</location>
        <topology evidence="1">Multi-pass membrane protein</topology>
    </subcellularLocation>
</comment>
<comment type="caution">
    <text evidence="10">The sequence shown here is derived from an EMBL/GenBank/DDBJ whole genome shotgun (WGS) entry which is preliminary data.</text>
</comment>
<evidence type="ECO:0000256" key="9">
    <source>
        <dbReference type="RuleBase" id="RU365087"/>
    </source>
</evidence>
<evidence type="ECO:0000256" key="7">
    <source>
        <dbReference type="ARBA" id="ARBA00023010"/>
    </source>
</evidence>
<comment type="similarity">
    <text evidence="2 9">Belongs to the SecG family.</text>
</comment>
<evidence type="ECO:0000256" key="1">
    <source>
        <dbReference type="ARBA" id="ARBA00004141"/>
    </source>
</evidence>
<evidence type="ECO:0000256" key="6">
    <source>
        <dbReference type="ARBA" id="ARBA00022989"/>
    </source>
</evidence>
<protein>
    <recommendedName>
        <fullName evidence="9">Protein-export membrane protein SecG</fullName>
    </recommendedName>
</protein>
<keyword evidence="9" id="KW-1003">Cell membrane</keyword>
<keyword evidence="5 9" id="KW-0653">Protein transport</keyword>
<keyword evidence="6 9" id="KW-1133">Transmembrane helix</keyword>
<dbReference type="STRING" id="1802115.A2756_01100"/>
<evidence type="ECO:0000256" key="8">
    <source>
        <dbReference type="ARBA" id="ARBA00023136"/>
    </source>
</evidence>
<feature type="transmembrane region" description="Helical" evidence="9">
    <location>
        <begin position="50"/>
        <end position="72"/>
    </location>
</feature>
<evidence type="ECO:0000256" key="3">
    <source>
        <dbReference type="ARBA" id="ARBA00022448"/>
    </source>
</evidence>